<protein>
    <recommendedName>
        <fullName evidence="7">Cation efflux protein transmembrane domain-containing protein</fullName>
    </recommendedName>
</protein>
<dbReference type="PANTHER" id="PTHR11562:SF17">
    <property type="entry name" value="RE54080P-RELATED"/>
    <property type="match status" value="1"/>
</dbReference>
<proteinExistence type="predicted"/>
<feature type="transmembrane region" description="Helical" evidence="6">
    <location>
        <begin position="152"/>
        <end position="169"/>
    </location>
</feature>
<accession>A0A918RY17</accession>
<keyword evidence="2 6" id="KW-0812">Transmembrane</keyword>
<keyword evidence="9" id="KW-1185">Reference proteome</keyword>
<gene>
    <name evidence="8" type="ORF">GCM10008090_26990</name>
</gene>
<dbReference type="InterPro" id="IPR050681">
    <property type="entry name" value="CDF/SLC30A"/>
</dbReference>
<reference evidence="8" key="2">
    <citation type="submission" date="2020-09" db="EMBL/GenBank/DDBJ databases">
        <authorList>
            <person name="Sun Q."/>
            <person name="Kim S."/>
        </authorList>
    </citation>
    <scope>NUCLEOTIDE SEQUENCE</scope>
    <source>
        <strain evidence="8">KCTC 12711</strain>
    </source>
</reference>
<dbReference type="RefSeq" id="WP_189402160.1">
    <property type="nucleotide sequence ID" value="NZ_BMXA01000005.1"/>
</dbReference>
<feature type="transmembrane region" description="Helical" evidence="6">
    <location>
        <begin position="21"/>
        <end position="42"/>
    </location>
</feature>
<evidence type="ECO:0000256" key="2">
    <source>
        <dbReference type="ARBA" id="ARBA00022692"/>
    </source>
</evidence>
<evidence type="ECO:0000256" key="6">
    <source>
        <dbReference type="SAM" id="Phobius"/>
    </source>
</evidence>
<evidence type="ECO:0000313" key="8">
    <source>
        <dbReference type="EMBL" id="GHA15907.1"/>
    </source>
</evidence>
<comment type="subcellular location">
    <subcellularLocation>
        <location evidence="1">Membrane</location>
        <topology evidence="1">Multi-pass membrane protein</topology>
    </subcellularLocation>
</comment>
<dbReference type="GO" id="GO:0005385">
    <property type="term" value="F:zinc ion transmembrane transporter activity"/>
    <property type="evidence" value="ECO:0007669"/>
    <property type="project" value="TreeGrafter"/>
</dbReference>
<comment type="caution">
    <text evidence="8">The sequence shown here is derived from an EMBL/GenBank/DDBJ whole genome shotgun (WGS) entry which is preliminary data.</text>
</comment>
<dbReference type="AlphaFoldDB" id="A0A918RY17"/>
<dbReference type="GO" id="GO:0005886">
    <property type="term" value="C:plasma membrane"/>
    <property type="evidence" value="ECO:0007669"/>
    <property type="project" value="TreeGrafter"/>
</dbReference>
<feature type="transmembrane region" description="Helical" evidence="6">
    <location>
        <begin position="48"/>
        <end position="69"/>
    </location>
</feature>
<feature type="transmembrane region" description="Helical" evidence="6">
    <location>
        <begin position="175"/>
        <end position="193"/>
    </location>
</feature>
<dbReference type="Pfam" id="PF01545">
    <property type="entry name" value="Cation_efflux"/>
    <property type="match status" value="2"/>
</dbReference>
<evidence type="ECO:0000256" key="5">
    <source>
        <dbReference type="ARBA" id="ARBA00023136"/>
    </source>
</evidence>
<dbReference type="Proteomes" id="UP000614811">
    <property type="component" value="Unassembled WGS sequence"/>
</dbReference>
<evidence type="ECO:0000256" key="3">
    <source>
        <dbReference type="ARBA" id="ARBA00022906"/>
    </source>
</evidence>
<organism evidence="8 9">
    <name type="scientific">Arenicella chitinivorans</name>
    <dbReference type="NCBI Taxonomy" id="1329800"/>
    <lineage>
        <taxon>Bacteria</taxon>
        <taxon>Pseudomonadati</taxon>
        <taxon>Pseudomonadota</taxon>
        <taxon>Gammaproteobacteria</taxon>
        <taxon>Arenicellales</taxon>
        <taxon>Arenicellaceae</taxon>
        <taxon>Arenicella</taxon>
    </lineage>
</organism>
<keyword evidence="5 6" id="KW-0472">Membrane</keyword>
<keyword evidence="3" id="KW-0406">Ion transport</keyword>
<dbReference type="InterPro" id="IPR058533">
    <property type="entry name" value="Cation_efflux_TM"/>
</dbReference>
<keyword evidence="3" id="KW-0862">Zinc</keyword>
<reference evidence="8" key="1">
    <citation type="journal article" date="2014" name="Int. J. Syst. Evol. Microbiol.">
        <title>Complete genome sequence of Corynebacterium casei LMG S-19264T (=DSM 44701T), isolated from a smear-ripened cheese.</title>
        <authorList>
            <consortium name="US DOE Joint Genome Institute (JGI-PGF)"/>
            <person name="Walter F."/>
            <person name="Albersmeier A."/>
            <person name="Kalinowski J."/>
            <person name="Ruckert C."/>
        </authorList>
    </citation>
    <scope>NUCLEOTIDE SEQUENCE</scope>
    <source>
        <strain evidence="8">KCTC 12711</strain>
    </source>
</reference>
<dbReference type="Gene3D" id="1.20.1510.10">
    <property type="entry name" value="Cation efflux protein transmembrane domain"/>
    <property type="match status" value="1"/>
</dbReference>
<evidence type="ECO:0000259" key="7">
    <source>
        <dbReference type="Pfam" id="PF01545"/>
    </source>
</evidence>
<dbReference type="EMBL" id="BMXA01000005">
    <property type="protein sequence ID" value="GHA15907.1"/>
    <property type="molecule type" value="Genomic_DNA"/>
</dbReference>
<sequence>MSAGCQHNHDFDGASAAYRRALFLVIALNAGMFIVEMIYGIAGESQALQADALDFLGDSMTYALSLWAIGKPLATRGNVALLKGVSLLLMAFWVLGSTLYHVLYSNSPSAPIMGGVALAALAANLISVVLLVRFKEGDANVRSVWLCSRNDAIGNVAVLVAAGLVFVTGTRWPDLVVATVLASLFVSSSRQIIVQAMAEKRHV</sequence>
<evidence type="ECO:0000256" key="4">
    <source>
        <dbReference type="ARBA" id="ARBA00022989"/>
    </source>
</evidence>
<keyword evidence="3" id="KW-0864">Zinc transport</keyword>
<feature type="transmembrane region" description="Helical" evidence="6">
    <location>
        <begin position="81"/>
        <end position="104"/>
    </location>
</feature>
<feature type="domain" description="Cation efflux protein transmembrane" evidence="7">
    <location>
        <begin position="79"/>
        <end position="197"/>
    </location>
</feature>
<keyword evidence="4 6" id="KW-1133">Transmembrane helix</keyword>
<dbReference type="InterPro" id="IPR027469">
    <property type="entry name" value="Cation_efflux_TMD_sf"/>
</dbReference>
<name>A0A918RY17_9GAMM</name>
<feature type="transmembrane region" description="Helical" evidence="6">
    <location>
        <begin position="110"/>
        <end position="132"/>
    </location>
</feature>
<evidence type="ECO:0000313" key="9">
    <source>
        <dbReference type="Proteomes" id="UP000614811"/>
    </source>
</evidence>
<feature type="domain" description="Cation efflux protein transmembrane" evidence="7">
    <location>
        <begin position="22"/>
        <end position="69"/>
    </location>
</feature>
<keyword evidence="3" id="KW-0813">Transport</keyword>
<dbReference type="SUPFAM" id="SSF161111">
    <property type="entry name" value="Cation efflux protein transmembrane domain-like"/>
    <property type="match status" value="1"/>
</dbReference>
<evidence type="ECO:0000256" key="1">
    <source>
        <dbReference type="ARBA" id="ARBA00004141"/>
    </source>
</evidence>
<dbReference type="PANTHER" id="PTHR11562">
    <property type="entry name" value="CATION EFFLUX PROTEIN/ ZINC TRANSPORTER"/>
    <property type="match status" value="1"/>
</dbReference>